<evidence type="ECO:0000313" key="2">
    <source>
        <dbReference type="EMBL" id="KAK4500780.1"/>
    </source>
</evidence>
<organism evidence="2 3">
    <name type="scientific">Zasmidium cellare</name>
    <name type="common">Wine cellar mold</name>
    <name type="synonym">Racodium cellare</name>
    <dbReference type="NCBI Taxonomy" id="395010"/>
    <lineage>
        <taxon>Eukaryota</taxon>
        <taxon>Fungi</taxon>
        <taxon>Dikarya</taxon>
        <taxon>Ascomycota</taxon>
        <taxon>Pezizomycotina</taxon>
        <taxon>Dothideomycetes</taxon>
        <taxon>Dothideomycetidae</taxon>
        <taxon>Mycosphaerellales</taxon>
        <taxon>Mycosphaerellaceae</taxon>
        <taxon>Zasmidium</taxon>
    </lineage>
</organism>
<feature type="compositionally biased region" description="Basic and acidic residues" evidence="1">
    <location>
        <begin position="44"/>
        <end position="53"/>
    </location>
</feature>
<feature type="compositionally biased region" description="Basic residues" evidence="1">
    <location>
        <begin position="34"/>
        <end position="43"/>
    </location>
</feature>
<comment type="caution">
    <text evidence="2">The sequence shown here is derived from an EMBL/GenBank/DDBJ whole genome shotgun (WGS) entry which is preliminary data.</text>
</comment>
<feature type="compositionally biased region" description="Basic and acidic residues" evidence="1">
    <location>
        <begin position="16"/>
        <end position="27"/>
    </location>
</feature>
<gene>
    <name evidence="2" type="ORF">PRZ48_008971</name>
</gene>
<evidence type="ECO:0000313" key="3">
    <source>
        <dbReference type="Proteomes" id="UP001305779"/>
    </source>
</evidence>
<keyword evidence="3" id="KW-1185">Reference proteome</keyword>
<dbReference type="EMBL" id="JAXOVC010000006">
    <property type="protein sequence ID" value="KAK4500780.1"/>
    <property type="molecule type" value="Genomic_DNA"/>
</dbReference>
<evidence type="ECO:0000256" key="1">
    <source>
        <dbReference type="SAM" id="MobiDB-lite"/>
    </source>
</evidence>
<dbReference type="Proteomes" id="UP001305779">
    <property type="component" value="Unassembled WGS sequence"/>
</dbReference>
<accession>A0ABR0EH07</accession>
<name>A0ABR0EH07_ZASCE</name>
<reference evidence="2 3" key="1">
    <citation type="journal article" date="2023" name="G3 (Bethesda)">
        <title>A chromosome-level genome assembly of Zasmidium syzygii isolated from banana leaves.</title>
        <authorList>
            <person name="van Westerhoven A.C."/>
            <person name="Mehrabi R."/>
            <person name="Talebi R."/>
            <person name="Steentjes M.B.F."/>
            <person name="Corcolon B."/>
            <person name="Chong P.A."/>
            <person name="Kema G.H.J."/>
            <person name="Seidl M.F."/>
        </authorList>
    </citation>
    <scope>NUCLEOTIDE SEQUENCE [LARGE SCALE GENOMIC DNA]</scope>
    <source>
        <strain evidence="2 3">P124</strain>
    </source>
</reference>
<protein>
    <submittedName>
        <fullName evidence="2">Uncharacterized protein</fullName>
    </submittedName>
</protein>
<proteinExistence type="predicted"/>
<sequence length="283" mass="32221">MAGNFLQALKDLISPDRRQQVQEDKARARLPPQPRRRRHHHRIKPVDDMHSDPPRFTVVSKPHHSSRRLLSQNFICTICFKQENGTGIECGSRSTLLCAQCFTKIVVPLFERALNNDSLRPVRVGGHDLDINDFAHTIEMPFEVIIKWRERENERSQPMAIKTYCKKMGRDLLPCSNFLCLKSKKASMVGCQACRGLMCARCGHVIGINRRSGRHLCDTSDDFEEEPKIGKLDAKKKSEGGELCEMGESDTAGTGKLTTEERKARLWEWLEGVEPFNDGRPLP</sequence>
<feature type="region of interest" description="Disordered" evidence="1">
    <location>
        <begin position="16"/>
        <end position="53"/>
    </location>
</feature>